<keyword evidence="1 2" id="KW-0378">Hydrolase</keyword>
<evidence type="ECO:0000259" key="4">
    <source>
        <dbReference type="PROSITE" id="PS51462"/>
    </source>
</evidence>
<keyword evidence="6" id="KW-1185">Reference proteome</keyword>
<feature type="region of interest" description="Disordered" evidence="3">
    <location>
        <begin position="135"/>
        <end position="156"/>
    </location>
</feature>
<dbReference type="Proteomes" id="UP000427769">
    <property type="component" value="Chromosome"/>
</dbReference>
<dbReference type="SUPFAM" id="SSF55811">
    <property type="entry name" value="Nudix"/>
    <property type="match status" value="1"/>
</dbReference>
<dbReference type="PROSITE" id="PS51462">
    <property type="entry name" value="NUDIX"/>
    <property type="match status" value="1"/>
</dbReference>
<gene>
    <name evidence="5" type="ORF">DSCW_15650</name>
</gene>
<dbReference type="InterPro" id="IPR015797">
    <property type="entry name" value="NUDIX_hydrolase-like_dom_sf"/>
</dbReference>
<accession>A0A5K7YZU5</accession>
<dbReference type="Pfam" id="PF00293">
    <property type="entry name" value="NUDIX"/>
    <property type="match status" value="1"/>
</dbReference>
<evidence type="ECO:0000256" key="2">
    <source>
        <dbReference type="RuleBase" id="RU003476"/>
    </source>
</evidence>
<dbReference type="PROSITE" id="PS00893">
    <property type="entry name" value="NUDIX_BOX"/>
    <property type="match status" value="1"/>
</dbReference>
<feature type="domain" description="Nudix hydrolase" evidence="4">
    <location>
        <begin position="7"/>
        <end position="144"/>
    </location>
</feature>
<reference evidence="5 6" key="1">
    <citation type="submission" date="2019-11" db="EMBL/GenBank/DDBJ databases">
        <title>Comparative genomics of hydrocarbon-degrading Desulfosarcina strains.</title>
        <authorList>
            <person name="Watanabe M."/>
            <person name="Kojima H."/>
            <person name="Fukui M."/>
        </authorList>
    </citation>
    <scope>NUCLEOTIDE SEQUENCE [LARGE SCALE GENOMIC DNA]</scope>
    <source>
        <strain evidence="5 6">PP31</strain>
    </source>
</reference>
<dbReference type="InterPro" id="IPR020476">
    <property type="entry name" value="Nudix_hydrolase"/>
</dbReference>
<dbReference type="PRINTS" id="PR00502">
    <property type="entry name" value="NUDIXFAMILY"/>
</dbReference>
<dbReference type="InterPro" id="IPR000086">
    <property type="entry name" value="NUDIX_hydrolase_dom"/>
</dbReference>
<evidence type="ECO:0000256" key="1">
    <source>
        <dbReference type="ARBA" id="ARBA00022801"/>
    </source>
</evidence>
<dbReference type="PANTHER" id="PTHR16099:SF5">
    <property type="entry name" value="NUCLEOTIDE TRIPHOSPHATE DIPHOSPHATASE NUDT15"/>
    <property type="match status" value="1"/>
</dbReference>
<name>A0A5K7YZU5_9BACT</name>
<dbReference type="KEGG" id="dwd:DSCW_15650"/>
<sequence>MKSDQKRPYIGVAVIVVRQGRVLLGKRINAHGAGTWQFPGGHLEYGESIEACARRELMEETGLSIESLRLGPFTNDFFEAEKKHYVTLFVIADQTTGDPVVREPDKCERWGWFPWAQLPSPRFLPIVNLLEQNFTIDPPQSGEETAKKPRKGERSP</sequence>
<organism evidence="5 6">
    <name type="scientific">Desulfosarcina widdelii</name>
    <dbReference type="NCBI Taxonomy" id="947919"/>
    <lineage>
        <taxon>Bacteria</taxon>
        <taxon>Pseudomonadati</taxon>
        <taxon>Thermodesulfobacteriota</taxon>
        <taxon>Desulfobacteria</taxon>
        <taxon>Desulfobacterales</taxon>
        <taxon>Desulfosarcinaceae</taxon>
        <taxon>Desulfosarcina</taxon>
    </lineage>
</organism>
<dbReference type="GO" id="GO:0016787">
    <property type="term" value="F:hydrolase activity"/>
    <property type="evidence" value="ECO:0007669"/>
    <property type="project" value="UniProtKB-KW"/>
</dbReference>
<dbReference type="FunFam" id="3.90.79.10:FF:000060">
    <property type="entry name" value="Nudix hydrolase 1"/>
    <property type="match status" value="1"/>
</dbReference>
<dbReference type="EMBL" id="AP021875">
    <property type="protein sequence ID" value="BBO74148.1"/>
    <property type="molecule type" value="Genomic_DNA"/>
</dbReference>
<dbReference type="CDD" id="cd04678">
    <property type="entry name" value="NUDIX_MTH2_Nudt15"/>
    <property type="match status" value="1"/>
</dbReference>
<proteinExistence type="inferred from homology"/>
<evidence type="ECO:0000313" key="5">
    <source>
        <dbReference type="EMBL" id="BBO74148.1"/>
    </source>
</evidence>
<dbReference type="PANTHER" id="PTHR16099">
    <property type="entry name" value="8-OXO-DGTP DIPHOSPHATES NUDT15"/>
    <property type="match status" value="1"/>
</dbReference>
<evidence type="ECO:0000313" key="6">
    <source>
        <dbReference type="Proteomes" id="UP000427769"/>
    </source>
</evidence>
<protein>
    <submittedName>
        <fullName evidence="5">NUDIX domain-containing protein</fullName>
    </submittedName>
</protein>
<dbReference type="RefSeq" id="WP_155303200.1">
    <property type="nucleotide sequence ID" value="NZ_AP021875.1"/>
</dbReference>
<dbReference type="InterPro" id="IPR020084">
    <property type="entry name" value="NUDIX_hydrolase_CS"/>
</dbReference>
<dbReference type="OrthoDB" id="9775346at2"/>
<feature type="compositionally biased region" description="Basic and acidic residues" evidence="3">
    <location>
        <begin position="144"/>
        <end position="156"/>
    </location>
</feature>
<dbReference type="AlphaFoldDB" id="A0A5K7YZU5"/>
<dbReference type="Gene3D" id="3.90.79.10">
    <property type="entry name" value="Nucleoside Triphosphate Pyrophosphohydrolase"/>
    <property type="match status" value="1"/>
</dbReference>
<comment type="similarity">
    <text evidence="2">Belongs to the Nudix hydrolase family.</text>
</comment>
<evidence type="ECO:0000256" key="3">
    <source>
        <dbReference type="SAM" id="MobiDB-lite"/>
    </source>
</evidence>